<evidence type="ECO:0000256" key="1">
    <source>
        <dbReference type="ARBA" id="ARBA00001947"/>
    </source>
</evidence>
<dbReference type="GO" id="GO:0006154">
    <property type="term" value="P:adenosine catabolic process"/>
    <property type="evidence" value="ECO:0007669"/>
    <property type="project" value="TreeGrafter"/>
</dbReference>
<evidence type="ECO:0000256" key="3">
    <source>
        <dbReference type="ARBA" id="ARBA00022801"/>
    </source>
</evidence>
<dbReference type="PANTHER" id="PTHR11409:SF39">
    <property type="entry name" value="ADENOSINE DEAMINASE 2"/>
    <property type="match status" value="1"/>
</dbReference>
<dbReference type="STRING" id="135208.A0A4Z0AAJ5"/>
<dbReference type="GO" id="GO:0046103">
    <property type="term" value="P:inosine biosynthetic process"/>
    <property type="evidence" value="ECO:0007669"/>
    <property type="project" value="TreeGrafter"/>
</dbReference>
<dbReference type="PANTHER" id="PTHR11409">
    <property type="entry name" value="ADENOSINE DEAMINASE"/>
    <property type="match status" value="1"/>
</dbReference>
<sequence length="449" mass="50807">MEFLTGKKLIDKTKLFGIVSKVGDAQRRSSARALRCDRGREGLLELAYKHADRIHVRIPHILNASNIVDTVPDCMPLPDEHESTTYSVTHADYTPDSWVSLANARKTFDSALGGPEGFDKWLRDSLMINPSEAYGTHNTLHKIWRKFLTTFQVARGLIFYRPLWIEYIRKFFVTFIDDGASYLEPRIPFYHKMMHDADGHLTVPHREWMLDFECVMNEVKEELKAQGREDDFVGARVIYTSLRNVSPEDLQWYMDDCIALKQEFPHLIAAFNKRVKSLGLDLPLILHAGETCSDGGKADVNLYDAILLGTKRIGHGYSIVKHPKLMQICRENGILLEVCPISNEVLRLTSSMPTHHLPIMLSQGVPIALCPDDPSVFGSMGLSYDFFQVLVASELTGIITLAEIARDSLTYSTLEPAEKDRALAIWGKRWAKFVDEIVALDRTGDGLQN</sequence>
<evidence type="ECO:0000313" key="5">
    <source>
        <dbReference type="EMBL" id="TFY82989.1"/>
    </source>
</evidence>
<evidence type="ECO:0000256" key="2">
    <source>
        <dbReference type="ARBA" id="ARBA00022723"/>
    </source>
</evidence>
<dbReference type="OrthoDB" id="7202371at2759"/>
<keyword evidence="3" id="KW-0378">Hydrolase</keyword>
<gene>
    <name evidence="5" type="ORF">EWM64_g1023</name>
</gene>
<protein>
    <recommendedName>
        <fullName evidence="4">Adenosine deaminase domain-containing protein</fullName>
    </recommendedName>
</protein>
<dbReference type="Pfam" id="PF00962">
    <property type="entry name" value="A_deaminase"/>
    <property type="match status" value="1"/>
</dbReference>
<evidence type="ECO:0000259" key="4">
    <source>
        <dbReference type="Pfam" id="PF00962"/>
    </source>
</evidence>
<dbReference type="SUPFAM" id="SSF51556">
    <property type="entry name" value="Metallo-dependent hydrolases"/>
    <property type="match status" value="1"/>
</dbReference>
<dbReference type="GO" id="GO:0046872">
    <property type="term" value="F:metal ion binding"/>
    <property type="evidence" value="ECO:0007669"/>
    <property type="project" value="UniProtKB-KW"/>
</dbReference>
<evidence type="ECO:0000313" key="6">
    <source>
        <dbReference type="Proteomes" id="UP000298061"/>
    </source>
</evidence>
<dbReference type="Proteomes" id="UP000298061">
    <property type="component" value="Unassembled WGS sequence"/>
</dbReference>
<keyword evidence="2" id="KW-0479">Metal-binding</keyword>
<dbReference type="InterPro" id="IPR006330">
    <property type="entry name" value="Ado/ade_deaminase"/>
</dbReference>
<dbReference type="GO" id="GO:0004000">
    <property type="term" value="F:adenosine deaminase activity"/>
    <property type="evidence" value="ECO:0007669"/>
    <property type="project" value="TreeGrafter"/>
</dbReference>
<dbReference type="Gene3D" id="3.20.20.140">
    <property type="entry name" value="Metal-dependent hydrolases"/>
    <property type="match status" value="1"/>
</dbReference>
<feature type="domain" description="Adenosine deaminase" evidence="4">
    <location>
        <begin position="261"/>
        <end position="420"/>
    </location>
</feature>
<accession>A0A4Z0AAJ5</accession>
<organism evidence="5 6">
    <name type="scientific">Hericium alpestre</name>
    <dbReference type="NCBI Taxonomy" id="135208"/>
    <lineage>
        <taxon>Eukaryota</taxon>
        <taxon>Fungi</taxon>
        <taxon>Dikarya</taxon>
        <taxon>Basidiomycota</taxon>
        <taxon>Agaricomycotina</taxon>
        <taxon>Agaricomycetes</taxon>
        <taxon>Russulales</taxon>
        <taxon>Hericiaceae</taxon>
        <taxon>Hericium</taxon>
    </lineage>
</organism>
<name>A0A4Z0AAJ5_9AGAM</name>
<proteinExistence type="predicted"/>
<keyword evidence="6" id="KW-1185">Reference proteome</keyword>
<dbReference type="AlphaFoldDB" id="A0A4Z0AAJ5"/>
<comment type="cofactor">
    <cofactor evidence="1">
        <name>Zn(2+)</name>
        <dbReference type="ChEBI" id="CHEBI:29105"/>
    </cofactor>
</comment>
<comment type="caution">
    <text evidence="5">The sequence shown here is derived from an EMBL/GenBank/DDBJ whole genome shotgun (WGS) entry which is preliminary data.</text>
</comment>
<dbReference type="InterPro" id="IPR001365">
    <property type="entry name" value="A_deaminase_dom"/>
</dbReference>
<dbReference type="EMBL" id="SFCI01000062">
    <property type="protein sequence ID" value="TFY82989.1"/>
    <property type="molecule type" value="Genomic_DNA"/>
</dbReference>
<reference evidence="5 6" key="1">
    <citation type="submission" date="2019-02" db="EMBL/GenBank/DDBJ databases">
        <title>Genome sequencing of the rare red list fungi Hericium alpestre (H. flagellum).</title>
        <authorList>
            <person name="Buettner E."/>
            <person name="Kellner H."/>
        </authorList>
    </citation>
    <scope>NUCLEOTIDE SEQUENCE [LARGE SCALE GENOMIC DNA]</scope>
    <source>
        <strain evidence="5 6">DSM 108284</strain>
    </source>
</reference>
<dbReference type="InterPro" id="IPR032466">
    <property type="entry name" value="Metal_Hydrolase"/>
</dbReference>